<proteinExistence type="predicted"/>
<sequence>MSPSPQHPARDTIPVGDIELHDNYLPALAAGDYRVEVTHALRTGPQENAQVVGEEFTAVQNFTVRGPQVAIDTTAVLARQPPDASSGRYAEVLPHVVLGDPMLPWERTMRGAPAGTPWLALLVLTDDQLVGGTTAPTRTISGTVAEFLADDPAVLKPELRVEADVGDADPCAYIKVAATDFHAVAPRLGELRFLAHCRGANTGDRPILGIEEDGLFAVVVAGRFPAAAPPGSTTGTKNIVHLVSLEGHEKILVDNPDFQGRTSVALLSLASWSFWAYPDRQADFADLAEGLTRTPDGARAGREEMWLRLTSPYSDADGTPAPRRQVARRLNDGYVPLPYLTRSGEATYGWYRGPLTPVMPAPMARAAQATTADALIGYDPAWGSFDMSLATAFETGRALALADAAFAQHLLAFKHAAHHLVDTLHHQATSNHLPSDGDGQQGPSTARAAFGTLLDGHLLTALATPPGKPATPWTPPAPAAPLADVTQALDDFLRSEATRATLTKALADGDGLAEHFTPLAQWLGRLLLLYPVPFTHLVPDERMLPQESLRFFHVDPSWLDALLSGALSIGAQSSRDTLQDQIVAATVRAAAARVAAAHRDTLRGTASDAPGPEEAADTADPGDDLGTSARPISGLLLRSALVSGWPNLAVRAGAPGGALLPVLRMDHLAPTVLLCLFDGIPATVELAEPQEGFRFGVEDHGLIPLRNLLPHSAGGLRLGEQIGTDVTFPVWDHLRTGTSGRVLDIGSLIPALRAALDAAHGTSVGPVGPADLAMQMVKVPEAICFTGPNGDPR</sequence>
<comment type="caution">
    <text evidence="2">The sequence shown here is derived from an EMBL/GenBank/DDBJ whole genome shotgun (WGS) entry which is preliminary data.</text>
</comment>
<organism evidence="2 3">
    <name type="scientific">Nonomuraea diastatica</name>
    <dbReference type="NCBI Taxonomy" id="1848329"/>
    <lineage>
        <taxon>Bacteria</taxon>
        <taxon>Bacillati</taxon>
        <taxon>Actinomycetota</taxon>
        <taxon>Actinomycetes</taxon>
        <taxon>Streptosporangiales</taxon>
        <taxon>Streptosporangiaceae</taxon>
        <taxon>Nonomuraea</taxon>
    </lineage>
</organism>
<name>A0A4R4WUB7_9ACTN</name>
<dbReference type="Proteomes" id="UP000294543">
    <property type="component" value="Unassembled WGS sequence"/>
</dbReference>
<gene>
    <name evidence="2" type="ORF">E1294_15350</name>
</gene>
<dbReference type="AlphaFoldDB" id="A0A4R4WUB7"/>
<keyword evidence="3" id="KW-1185">Reference proteome</keyword>
<feature type="region of interest" description="Disordered" evidence="1">
    <location>
        <begin position="601"/>
        <end position="625"/>
    </location>
</feature>
<evidence type="ECO:0000256" key="1">
    <source>
        <dbReference type="SAM" id="MobiDB-lite"/>
    </source>
</evidence>
<dbReference type="RefSeq" id="WP_132509050.1">
    <property type="nucleotide sequence ID" value="NZ_SMKP01000037.1"/>
</dbReference>
<reference evidence="2 3" key="1">
    <citation type="submission" date="2019-03" db="EMBL/GenBank/DDBJ databases">
        <title>Draft genome sequences of novel Actinobacteria.</title>
        <authorList>
            <person name="Sahin N."/>
            <person name="Ay H."/>
            <person name="Saygin H."/>
        </authorList>
    </citation>
    <scope>NUCLEOTIDE SEQUENCE [LARGE SCALE GENOMIC DNA]</scope>
    <source>
        <strain evidence="2 3">KC712</strain>
    </source>
</reference>
<dbReference type="EMBL" id="SMKP01000037">
    <property type="protein sequence ID" value="TDD21224.1"/>
    <property type="molecule type" value="Genomic_DNA"/>
</dbReference>
<dbReference type="OrthoDB" id="4846903at2"/>
<protein>
    <submittedName>
        <fullName evidence="2">Uncharacterized protein</fullName>
    </submittedName>
</protein>
<feature type="compositionally biased region" description="Acidic residues" evidence="1">
    <location>
        <begin position="614"/>
        <end position="623"/>
    </location>
</feature>
<evidence type="ECO:0000313" key="2">
    <source>
        <dbReference type="EMBL" id="TDD21224.1"/>
    </source>
</evidence>
<evidence type="ECO:0000313" key="3">
    <source>
        <dbReference type="Proteomes" id="UP000294543"/>
    </source>
</evidence>
<accession>A0A4R4WUB7</accession>